<evidence type="ECO:0000313" key="13">
    <source>
        <dbReference type="WBParaSite" id="HCON_00108290-00001"/>
    </source>
</evidence>
<dbReference type="GO" id="GO:0042138">
    <property type="term" value="P:meiotic DNA double-strand break formation"/>
    <property type="evidence" value="ECO:0007669"/>
    <property type="project" value="TreeGrafter"/>
</dbReference>
<keyword evidence="9" id="KW-0413">Isomerase</keyword>
<dbReference type="InterPro" id="IPR034136">
    <property type="entry name" value="TOPRIM_Topo6A/Spo11"/>
</dbReference>
<comment type="similarity">
    <text evidence="3">Belongs to the TOP6A family.</text>
</comment>
<dbReference type="Proteomes" id="UP000025227">
    <property type="component" value="Unplaced"/>
</dbReference>
<feature type="domain" description="Topoisomerase 6 subunit A/Spo11 TOPRIM" evidence="11">
    <location>
        <begin position="172"/>
        <end position="343"/>
    </location>
</feature>
<keyword evidence="6" id="KW-0460">Magnesium</keyword>
<evidence type="ECO:0000256" key="2">
    <source>
        <dbReference type="ARBA" id="ARBA00001946"/>
    </source>
</evidence>
<evidence type="ECO:0000256" key="4">
    <source>
        <dbReference type="ARBA" id="ARBA00012895"/>
    </source>
</evidence>
<keyword evidence="12" id="KW-1185">Reference proteome</keyword>
<dbReference type="InterPro" id="IPR036078">
    <property type="entry name" value="Spo11/TopoVI_A_sf"/>
</dbReference>
<dbReference type="PRINTS" id="PR01550">
    <property type="entry name" value="TOP6AFAMILY"/>
</dbReference>
<evidence type="ECO:0000256" key="5">
    <source>
        <dbReference type="ARBA" id="ARBA00022723"/>
    </source>
</evidence>
<dbReference type="Pfam" id="PF04406">
    <property type="entry name" value="TP6A_N"/>
    <property type="match status" value="1"/>
</dbReference>
<reference evidence="13" key="1">
    <citation type="submission" date="2020-12" db="UniProtKB">
        <authorList>
            <consortium name="WormBaseParasite"/>
        </authorList>
    </citation>
    <scope>IDENTIFICATION</scope>
    <source>
        <strain evidence="13">MHco3</strain>
    </source>
</reference>
<protein>
    <recommendedName>
        <fullName evidence="4">DNA topoisomerase (ATP-hydrolyzing)</fullName>
        <ecNumber evidence="4">5.6.2.2</ecNumber>
    </recommendedName>
</protein>
<dbReference type="GO" id="GO:0000706">
    <property type="term" value="P:meiotic DNA double-strand break processing"/>
    <property type="evidence" value="ECO:0007669"/>
    <property type="project" value="TreeGrafter"/>
</dbReference>
<dbReference type="GO" id="GO:0000228">
    <property type="term" value="C:nuclear chromosome"/>
    <property type="evidence" value="ECO:0007669"/>
    <property type="project" value="TreeGrafter"/>
</dbReference>
<dbReference type="CDD" id="cd00223">
    <property type="entry name" value="TOPRIM_TopoIIB_SPO"/>
    <property type="match status" value="1"/>
</dbReference>
<evidence type="ECO:0000256" key="6">
    <source>
        <dbReference type="ARBA" id="ARBA00022842"/>
    </source>
</evidence>
<evidence type="ECO:0000256" key="9">
    <source>
        <dbReference type="ARBA" id="ARBA00023235"/>
    </source>
</evidence>
<evidence type="ECO:0000256" key="8">
    <source>
        <dbReference type="ARBA" id="ARBA00023125"/>
    </source>
</evidence>
<dbReference type="Gene3D" id="1.10.10.10">
    <property type="entry name" value="Winged helix-like DNA-binding domain superfamily/Winged helix DNA-binding domain"/>
    <property type="match status" value="1"/>
</dbReference>
<name>A0A7I4YLE4_HAECO</name>
<dbReference type="Pfam" id="PF21180">
    <property type="entry name" value="TOP6A-Spo11_Toprim"/>
    <property type="match status" value="1"/>
</dbReference>
<dbReference type="SUPFAM" id="SSF56726">
    <property type="entry name" value="DNA topoisomerase IV, alpha subunit"/>
    <property type="match status" value="1"/>
</dbReference>
<dbReference type="OMA" id="IETAGMF"/>
<evidence type="ECO:0000313" key="12">
    <source>
        <dbReference type="Proteomes" id="UP000025227"/>
    </source>
</evidence>
<keyword evidence="8" id="KW-0238">DNA-binding</keyword>
<feature type="domain" description="Spo11/DNA topoisomerase VI subunit A N-terminal" evidence="10">
    <location>
        <begin position="69"/>
        <end position="129"/>
    </location>
</feature>
<dbReference type="InterPro" id="IPR002815">
    <property type="entry name" value="Spo11/TopoVI_A"/>
</dbReference>
<comment type="catalytic activity">
    <reaction evidence="1">
        <text>ATP-dependent breakage, passage and rejoining of double-stranded DNA.</text>
        <dbReference type="EC" id="5.6.2.2"/>
    </reaction>
</comment>
<keyword evidence="7" id="KW-0799">Topoisomerase</keyword>
<evidence type="ECO:0000259" key="10">
    <source>
        <dbReference type="Pfam" id="PF04406"/>
    </source>
</evidence>
<dbReference type="InterPro" id="IPR013049">
    <property type="entry name" value="Spo11/TopoVI_A_N"/>
</dbReference>
<evidence type="ECO:0000256" key="1">
    <source>
        <dbReference type="ARBA" id="ARBA00000185"/>
    </source>
</evidence>
<dbReference type="InterPro" id="IPR036388">
    <property type="entry name" value="WH-like_DNA-bd_sf"/>
</dbReference>
<comment type="cofactor">
    <cofactor evidence="2">
        <name>Mg(2+)</name>
        <dbReference type="ChEBI" id="CHEBI:18420"/>
    </cofactor>
</comment>
<accession>A0A7I4YLE4</accession>
<dbReference type="GO" id="GO:0005524">
    <property type="term" value="F:ATP binding"/>
    <property type="evidence" value="ECO:0007669"/>
    <property type="project" value="InterPro"/>
</dbReference>
<evidence type="ECO:0000256" key="3">
    <source>
        <dbReference type="ARBA" id="ARBA00006559"/>
    </source>
</evidence>
<dbReference type="OrthoDB" id="5377392at2759"/>
<dbReference type="PANTHER" id="PTHR10848:SF0">
    <property type="entry name" value="MEIOTIC RECOMBINATION PROTEIN SPO11"/>
    <property type="match status" value="1"/>
</dbReference>
<dbReference type="Gene3D" id="3.40.1360.10">
    <property type="match status" value="1"/>
</dbReference>
<dbReference type="WBParaSite" id="HCON_00108290-00001">
    <property type="protein sequence ID" value="HCON_00108290-00001"/>
    <property type="gene ID" value="HCON_00108290"/>
</dbReference>
<dbReference type="AlphaFoldDB" id="A0A7I4YLE4"/>
<dbReference type="EC" id="5.6.2.2" evidence="4"/>
<organism evidence="12 13">
    <name type="scientific">Haemonchus contortus</name>
    <name type="common">Barber pole worm</name>
    <dbReference type="NCBI Taxonomy" id="6289"/>
    <lineage>
        <taxon>Eukaryota</taxon>
        <taxon>Metazoa</taxon>
        <taxon>Ecdysozoa</taxon>
        <taxon>Nematoda</taxon>
        <taxon>Chromadorea</taxon>
        <taxon>Rhabditida</taxon>
        <taxon>Rhabditina</taxon>
        <taxon>Rhabditomorpha</taxon>
        <taxon>Strongyloidea</taxon>
        <taxon>Trichostrongylidae</taxon>
        <taxon>Haemonchus</taxon>
    </lineage>
</organism>
<evidence type="ECO:0000256" key="7">
    <source>
        <dbReference type="ARBA" id="ARBA00023029"/>
    </source>
</evidence>
<dbReference type="GO" id="GO:0046872">
    <property type="term" value="F:metal ion binding"/>
    <property type="evidence" value="ECO:0007669"/>
    <property type="project" value="UniProtKB-KW"/>
</dbReference>
<sequence length="379" mass="43363">MSSSDLPIENVNGDSKALKESTVLRKIEFVCLDLIRQLSSKNLPSRLVLRTEEDDANKQIVISSTRGLRFAYFMQCLAQIYRLIINGQQSTKRDLYYERKVLYRTQANLNRTITAICDFLDEPRIALNVSKGMLSGALAFMTNEQKLVDCRDQQVLISESLTNFRVISDVQFIVVVEKDAIFQKLIDEGYFAAFPKSLLVTGKGYPDICTRKVLRWLVEKLNVPVYGLFDSDPHGIEIMLTFKYGSITERREGRGCNVKQIQWLGLKPSDVSSLSIPREQFIRLTNRDFMKIVKIRRRANGLGEDEVVAELDLLRLQRTKLELEAVSSIAPQYIIRGYLMSRLSSSPTPSCGTILFQDGCGVRNERQQQTLFRFEVQFD</sequence>
<proteinExistence type="inferred from homology"/>
<dbReference type="PANTHER" id="PTHR10848">
    <property type="entry name" value="MEIOTIC RECOMBINATION PROTEIN SPO11"/>
    <property type="match status" value="1"/>
</dbReference>
<keyword evidence="5" id="KW-0479">Metal-binding</keyword>
<dbReference type="GO" id="GO:0003677">
    <property type="term" value="F:DNA binding"/>
    <property type="evidence" value="ECO:0007669"/>
    <property type="project" value="UniProtKB-KW"/>
</dbReference>
<evidence type="ECO:0000259" key="11">
    <source>
        <dbReference type="Pfam" id="PF21180"/>
    </source>
</evidence>
<dbReference type="GO" id="GO:0007131">
    <property type="term" value="P:reciprocal meiotic recombination"/>
    <property type="evidence" value="ECO:0007669"/>
    <property type="project" value="TreeGrafter"/>
</dbReference>
<dbReference type="GO" id="GO:0003918">
    <property type="term" value="F:DNA topoisomerase type II (double strand cut, ATP-hydrolyzing) activity"/>
    <property type="evidence" value="ECO:0007669"/>
    <property type="project" value="UniProtKB-EC"/>
</dbReference>